<evidence type="ECO:0000256" key="5">
    <source>
        <dbReference type="SAM" id="Phobius"/>
    </source>
</evidence>
<dbReference type="Gene3D" id="1.50.40.10">
    <property type="entry name" value="Mitochondrial carrier domain"/>
    <property type="match status" value="1"/>
</dbReference>
<evidence type="ECO:0000256" key="4">
    <source>
        <dbReference type="ARBA" id="ARBA00023136"/>
    </source>
</evidence>
<dbReference type="GO" id="GO:0016020">
    <property type="term" value="C:membrane"/>
    <property type="evidence" value="ECO:0007669"/>
    <property type="project" value="UniProtKB-SubCell"/>
</dbReference>
<dbReference type="STRING" id="329046.A0A1Y2BTN0"/>
<keyword evidence="3 5" id="KW-1133">Transmembrane helix</keyword>
<dbReference type="AlphaFoldDB" id="A0A1Y2BTN0"/>
<feature type="transmembrane region" description="Helical" evidence="5">
    <location>
        <begin position="91"/>
        <end position="115"/>
    </location>
</feature>
<comment type="caution">
    <text evidence="6">The sequence shown here is derived from an EMBL/GenBank/DDBJ whole genome shotgun (WGS) entry which is preliminary data.</text>
</comment>
<proteinExistence type="predicted"/>
<feature type="transmembrane region" description="Helical" evidence="5">
    <location>
        <begin position="136"/>
        <end position="153"/>
    </location>
</feature>
<name>A0A1Y2BTN0_9FUNG</name>
<organism evidence="6 7">
    <name type="scientific">Rhizoclosmatium globosum</name>
    <dbReference type="NCBI Taxonomy" id="329046"/>
    <lineage>
        <taxon>Eukaryota</taxon>
        <taxon>Fungi</taxon>
        <taxon>Fungi incertae sedis</taxon>
        <taxon>Chytridiomycota</taxon>
        <taxon>Chytridiomycota incertae sedis</taxon>
        <taxon>Chytridiomycetes</taxon>
        <taxon>Chytridiales</taxon>
        <taxon>Chytriomycetaceae</taxon>
        <taxon>Rhizoclosmatium</taxon>
    </lineage>
</organism>
<sequence length="335" mass="36362">MTHSKTETVHVRATVLADIFATGTAAGLITELCLYPIEHPDPLRRFNRVSALNMLKVAASRAPSTGLLMSCYEFARIGITNNVFPSSTHPFLTPLLSGFLAVCAESLVLAPLVALKETPISRTQMYSKPLLLFKPAPTIIATTAPFVALYYSLSDLCIARLKKSTSFTDKPSWLVSALGGAMGGSLAILGAAPIEVLRVQWINHYNNNNNTLAASSSSVASLPSQPDVKWKLTHQSPRFAFRRAFFGILKQTVTKRVGDVSVGAMGRASVTGFGGLVRRAVSLEGRGFMRNVLSGLSKRAMAFEMRGMLKGFVQRVGTVEVKKVMTGFMRAMFRK</sequence>
<dbReference type="EMBL" id="MCGO01000050">
    <property type="protein sequence ID" value="ORY37485.1"/>
    <property type="molecule type" value="Genomic_DNA"/>
</dbReference>
<dbReference type="OrthoDB" id="2113490at2759"/>
<evidence type="ECO:0008006" key="8">
    <source>
        <dbReference type="Google" id="ProtNLM"/>
    </source>
</evidence>
<protein>
    <recommendedName>
        <fullName evidence="8">Mitochondrial carrier</fullName>
    </recommendedName>
</protein>
<evidence type="ECO:0000256" key="3">
    <source>
        <dbReference type="ARBA" id="ARBA00022989"/>
    </source>
</evidence>
<keyword evidence="4 5" id="KW-0472">Membrane</keyword>
<evidence type="ECO:0000313" key="7">
    <source>
        <dbReference type="Proteomes" id="UP000193642"/>
    </source>
</evidence>
<dbReference type="Proteomes" id="UP000193642">
    <property type="component" value="Unassembled WGS sequence"/>
</dbReference>
<keyword evidence="7" id="KW-1185">Reference proteome</keyword>
<dbReference type="InterPro" id="IPR023395">
    <property type="entry name" value="MCP_dom_sf"/>
</dbReference>
<dbReference type="SUPFAM" id="SSF103506">
    <property type="entry name" value="Mitochondrial carrier"/>
    <property type="match status" value="1"/>
</dbReference>
<gene>
    <name evidence="6" type="ORF">BCR33DRAFT_854763</name>
</gene>
<keyword evidence="2 5" id="KW-0812">Transmembrane</keyword>
<comment type="subcellular location">
    <subcellularLocation>
        <location evidence="1">Membrane</location>
    </subcellularLocation>
</comment>
<evidence type="ECO:0000256" key="1">
    <source>
        <dbReference type="ARBA" id="ARBA00004370"/>
    </source>
</evidence>
<evidence type="ECO:0000256" key="2">
    <source>
        <dbReference type="ARBA" id="ARBA00022692"/>
    </source>
</evidence>
<accession>A0A1Y2BTN0</accession>
<reference evidence="6 7" key="1">
    <citation type="submission" date="2016-07" db="EMBL/GenBank/DDBJ databases">
        <title>Pervasive Adenine N6-methylation of Active Genes in Fungi.</title>
        <authorList>
            <consortium name="DOE Joint Genome Institute"/>
            <person name="Mondo S.J."/>
            <person name="Dannebaum R.O."/>
            <person name="Kuo R.C."/>
            <person name="Labutti K."/>
            <person name="Haridas S."/>
            <person name="Kuo A."/>
            <person name="Salamov A."/>
            <person name="Ahrendt S.R."/>
            <person name="Lipzen A."/>
            <person name="Sullivan W."/>
            <person name="Andreopoulos W.B."/>
            <person name="Clum A."/>
            <person name="Lindquist E."/>
            <person name="Daum C."/>
            <person name="Ramamoorthy G.K."/>
            <person name="Gryganskyi A."/>
            <person name="Culley D."/>
            <person name="Magnuson J.K."/>
            <person name="James T.Y."/>
            <person name="O'Malley M.A."/>
            <person name="Stajich J.E."/>
            <person name="Spatafora J.W."/>
            <person name="Visel A."/>
            <person name="Grigoriev I.V."/>
        </authorList>
    </citation>
    <scope>NUCLEOTIDE SEQUENCE [LARGE SCALE GENOMIC DNA]</scope>
    <source>
        <strain evidence="6 7">JEL800</strain>
    </source>
</reference>
<feature type="transmembrane region" description="Helical" evidence="5">
    <location>
        <begin position="173"/>
        <end position="194"/>
    </location>
</feature>
<evidence type="ECO:0000313" key="6">
    <source>
        <dbReference type="EMBL" id="ORY37485.1"/>
    </source>
</evidence>